<dbReference type="Proteomes" id="UP000585474">
    <property type="component" value="Unassembled WGS sequence"/>
</dbReference>
<feature type="domain" description="OTU" evidence="2">
    <location>
        <begin position="609"/>
        <end position="746"/>
    </location>
</feature>
<dbReference type="OrthoDB" id="2422440at2759"/>
<keyword evidence="4" id="KW-1185">Reference proteome</keyword>
<accession>A0A7J0F0E9</accession>
<dbReference type="InterPro" id="IPR052579">
    <property type="entry name" value="Zinc_finger_SWIM"/>
</dbReference>
<feature type="region of interest" description="Disordered" evidence="1">
    <location>
        <begin position="517"/>
        <end position="596"/>
    </location>
</feature>
<dbReference type="Pfam" id="PF10551">
    <property type="entry name" value="MULE"/>
    <property type="match status" value="1"/>
</dbReference>
<gene>
    <name evidence="3" type="ORF">Acr_08g0005480</name>
</gene>
<sequence>MNLHGIILKGNPYKEILEPKKCDCPFELRGLAIPPDGVMWGLMVKCSFHNHETAKYLDGHEYPSRLKSVEKQFVVEMAGSTKPREILNVLKERDSANTTGIQSIYNTIARQKVAQRGGLNPTQHVLDQLISRRYLHAFMINPATNEITDIVWVHPKSLDLYINFPTVLIIDATYKTNEYRIPLLEVVGITSTMQTYSLMFAYLANEKSDRLTWALGTLKNLMVKKEALMPSVFVSDRDLALMKAIGTCFPMTRHILCIWHINQNVVKYCSPILGSEMPRFYASWHSLIKSSTPESYQQKWHILIGEFKSYPRATKYLWETWLQPYKERFVDAWLDTCMHLGSNSSQRAESAHARLKLYLGDTMLSLDTSFAKIHKMLRIQFGSIQKSFERSLNIQRHKQRTDSIFSAVICLISLEALELIDEQLQYANTASPYIAGYCNCTIKVAHGLPCMHDLANYRSLCIPIPLSDIDSHWTRLCMHADRSNDDQPRSDRTSEVVELLQGMDPSTRDNMITRIIDMTDPSHSTIRSPAYNTEHRGRPAGKSEQSRRRIPSILQSYTSGSRGASNSSPDASVTIPATTSRLRKDKPTSSPMSDPFIQELPGAYQDFISHIVDVQADGHCGFRAIAAQIGYGEDNWAQVRMDLIEEIQTNMELYNVLYPENNYANTLLHSLAWFAPMAPQAYWMDSMSLGVVIASRYNLVLHTFDTYHSGCFTHLPLRSHPVPVKNRREIAIARIRENHFVQVFLRHHYPVPPTPLWWRQHVSIEARGWVDSYIVRMNLWSEIMGGGPGTSGGEFGGDID</sequence>
<dbReference type="EMBL" id="BJWL01000008">
    <property type="protein sequence ID" value="GFY92152.1"/>
    <property type="molecule type" value="Genomic_DNA"/>
</dbReference>
<evidence type="ECO:0000259" key="2">
    <source>
        <dbReference type="PROSITE" id="PS50802"/>
    </source>
</evidence>
<feature type="compositionally biased region" description="Polar residues" evidence="1">
    <location>
        <begin position="553"/>
        <end position="580"/>
    </location>
</feature>
<organism evidence="3 4">
    <name type="scientific">Actinidia rufa</name>
    <dbReference type="NCBI Taxonomy" id="165716"/>
    <lineage>
        <taxon>Eukaryota</taxon>
        <taxon>Viridiplantae</taxon>
        <taxon>Streptophyta</taxon>
        <taxon>Embryophyta</taxon>
        <taxon>Tracheophyta</taxon>
        <taxon>Spermatophyta</taxon>
        <taxon>Magnoliopsida</taxon>
        <taxon>eudicotyledons</taxon>
        <taxon>Gunneridae</taxon>
        <taxon>Pentapetalae</taxon>
        <taxon>asterids</taxon>
        <taxon>Ericales</taxon>
        <taxon>Actinidiaceae</taxon>
        <taxon>Actinidia</taxon>
    </lineage>
</organism>
<dbReference type="PROSITE" id="PS50802">
    <property type="entry name" value="OTU"/>
    <property type="match status" value="1"/>
</dbReference>
<dbReference type="InterPro" id="IPR018289">
    <property type="entry name" value="MULE_transposase_dom"/>
</dbReference>
<evidence type="ECO:0000313" key="3">
    <source>
        <dbReference type="EMBL" id="GFY92152.1"/>
    </source>
</evidence>
<name>A0A7J0F0E9_9ERIC</name>
<feature type="compositionally biased region" description="Polar residues" evidence="1">
    <location>
        <begin position="521"/>
        <end position="531"/>
    </location>
</feature>
<dbReference type="PANTHER" id="PTHR31569">
    <property type="entry name" value="SWIM-TYPE DOMAIN-CONTAINING PROTEIN"/>
    <property type="match status" value="1"/>
</dbReference>
<dbReference type="CDD" id="cd22744">
    <property type="entry name" value="OTU"/>
    <property type="match status" value="1"/>
</dbReference>
<dbReference type="Gene3D" id="3.90.70.80">
    <property type="match status" value="1"/>
</dbReference>
<reference evidence="3 4" key="1">
    <citation type="submission" date="2019-07" db="EMBL/GenBank/DDBJ databases">
        <title>De Novo Assembly of kiwifruit Actinidia rufa.</title>
        <authorList>
            <person name="Sugita-Konishi S."/>
            <person name="Sato K."/>
            <person name="Mori E."/>
            <person name="Abe Y."/>
            <person name="Kisaki G."/>
            <person name="Hamano K."/>
            <person name="Suezawa K."/>
            <person name="Otani M."/>
            <person name="Fukuda T."/>
            <person name="Manabe T."/>
            <person name="Gomi K."/>
            <person name="Tabuchi M."/>
            <person name="Akimitsu K."/>
            <person name="Kataoka I."/>
        </authorList>
    </citation>
    <scope>NUCLEOTIDE SEQUENCE [LARGE SCALE GENOMIC DNA]</scope>
    <source>
        <strain evidence="4">cv. Fuchu</strain>
    </source>
</reference>
<evidence type="ECO:0000313" key="4">
    <source>
        <dbReference type="Proteomes" id="UP000585474"/>
    </source>
</evidence>
<dbReference type="PANTHER" id="PTHR31569:SF4">
    <property type="entry name" value="SWIM-TYPE DOMAIN-CONTAINING PROTEIN"/>
    <property type="match status" value="1"/>
</dbReference>
<dbReference type="AlphaFoldDB" id="A0A7J0F0E9"/>
<dbReference type="InterPro" id="IPR003323">
    <property type="entry name" value="OTU_dom"/>
</dbReference>
<protein>
    <recommendedName>
        <fullName evidence="2">OTU domain-containing protein</fullName>
    </recommendedName>
</protein>
<evidence type="ECO:0000256" key="1">
    <source>
        <dbReference type="SAM" id="MobiDB-lite"/>
    </source>
</evidence>
<proteinExistence type="predicted"/>
<comment type="caution">
    <text evidence="3">The sequence shown here is derived from an EMBL/GenBank/DDBJ whole genome shotgun (WGS) entry which is preliminary data.</text>
</comment>